<keyword evidence="1" id="KW-0472">Membrane</keyword>
<dbReference type="Proteomes" id="UP000245506">
    <property type="component" value="Unassembled WGS sequence"/>
</dbReference>
<dbReference type="AlphaFoldDB" id="A0A317CKD8"/>
<keyword evidence="1 2" id="KW-0812">Transmembrane</keyword>
<sequence>MKVVVLCFFVFILYSLGSAGYYMMKDPSGSRRMLKALTMRIGASILLFMFLMFSYWMGWIQPDGAL</sequence>
<proteinExistence type="predicted"/>
<dbReference type="EMBL" id="QGKL01000009">
    <property type="protein sequence ID" value="PWQ99028.1"/>
    <property type="molecule type" value="Genomic_DNA"/>
</dbReference>
<evidence type="ECO:0000313" key="2">
    <source>
        <dbReference type="EMBL" id="PWQ99028.1"/>
    </source>
</evidence>
<reference evidence="2 3" key="1">
    <citation type="submission" date="2018-05" db="EMBL/GenBank/DDBJ databases">
        <title>Leucothrix arctica sp. nov., isolated from Arctic seawater.</title>
        <authorList>
            <person name="Choi A."/>
            <person name="Baek K."/>
        </authorList>
    </citation>
    <scope>NUCLEOTIDE SEQUENCE [LARGE SCALE GENOMIC DNA]</scope>
    <source>
        <strain evidence="2 3">IMCC9719</strain>
    </source>
</reference>
<keyword evidence="3" id="KW-1185">Reference proteome</keyword>
<feature type="transmembrane region" description="Helical" evidence="1">
    <location>
        <begin position="41"/>
        <end position="60"/>
    </location>
</feature>
<protein>
    <submittedName>
        <fullName evidence="2">Twin transmembrane helix small protein</fullName>
    </submittedName>
</protein>
<dbReference type="InterPro" id="IPR021313">
    <property type="entry name" value="DUF2909"/>
</dbReference>
<comment type="caution">
    <text evidence="2">The sequence shown here is derived from an EMBL/GenBank/DDBJ whole genome shotgun (WGS) entry which is preliminary data.</text>
</comment>
<name>A0A317CKD8_9GAMM</name>
<evidence type="ECO:0000256" key="1">
    <source>
        <dbReference type="SAM" id="Phobius"/>
    </source>
</evidence>
<organism evidence="2 3">
    <name type="scientific">Leucothrix arctica</name>
    <dbReference type="NCBI Taxonomy" id="1481894"/>
    <lineage>
        <taxon>Bacteria</taxon>
        <taxon>Pseudomonadati</taxon>
        <taxon>Pseudomonadota</taxon>
        <taxon>Gammaproteobacteria</taxon>
        <taxon>Thiotrichales</taxon>
        <taxon>Thiotrichaceae</taxon>
        <taxon>Leucothrix</taxon>
    </lineage>
</organism>
<gene>
    <name evidence="2" type="ORF">DKT75_01920</name>
</gene>
<dbReference type="OrthoDB" id="7066027at2"/>
<evidence type="ECO:0000313" key="3">
    <source>
        <dbReference type="Proteomes" id="UP000245506"/>
    </source>
</evidence>
<keyword evidence="1" id="KW-1133">Transmembrane helix</keyword>
<accession>A0A317CKD8</accession>
<dbReference type="NCBIfam" id="NF033233">
    <property type="entry name" value="twin_helix"/>
    <property type="match status" value="1"/>
</dbReference>
<dbReference type="Pfam" id="PF11137">
    <property type="entry name" value="DUF2909"/>
    <property type="match status" value="1"/>
</dbReference>